<feature type="domain" description="PhoD-like phosphatase metallophosphatase" evidence="1">
    <location>
        <begin position="153"/>
        <end position="489"/>
    </location>
</feature>
<dbReference type="InterPro" id="IPR018946">
    <property type="entry name" value="PhoD-like_MPP"/>
</dbReference>
<reference evidence="3" key="1">
    <citation type="submission" date="2020-08" db="EMBL/GenBank/DDBJ databases">
        <title>Lewinella bacteria from marine environments.</title>
        <authorList>
            <person name="Zhong Y."/>
        </authorList>
    </citation>
    <scope>NUCLEOTIDE SEQUENCE</scope>
    <source>
        <strain evidence="3">KCTC 42187</strain>
    </source>
</reference>
<dbReference type="InterPro" id="IPR032093">
    <property type="entry name" value="PhoD_N"/>
</dbReference>
<comment type="caution">
    <text evidence="3">The sequence shown here is derived from an EMBL/GenBank/DDBJ whole genome shotgun (WGS) entry which is preliminary data.</text>
</comment>
<dbReference type="SUPFAM" id="SSF56300">
    <property type="entry name" value="Metallo-dependent phosphatases"/>
    <property type="match status" value="1"/>
</dbReference>
<name>A0A923T8X4_9BACT</name>
<dbReference type="AlphaFoldDB" id="A0A923T8X4"/>
<gene>
    <name evidence="3" type="ORF">H9S92_09700</name>
</gene>
<dbReference type="PROSITE" id="PS51257">
    <property type="entry name" value="PROKAR_LIPOPROTEIN"/>
    <property type="match status" value="1"/>
</dbReference>
<dbReference type="InterPro" id="IPR052900">
    <property type="entry name" value="Phospholipid_Metab_Enz"/>
</dbReference>
<accession>A0A923T8X4</accession>
<dbReference type="PANTHER" id="PTHR43606:SF2">
    <property type="entry name" value="ALKALINE PHOSPHATASE FAMILY PROTEIN (AFU_ORTHOLOGUE AFUA_5G03860)"/>
    <property type="match status" value="1"/>
</dbReference>
<proteinExistence type="predicted"/>
<dbReference type="EMBL" id="JACSIT010000098">
    <property type="protein sequence ID" value="MBC6994438.1"/>
    <property type="molecule type" value="Genomic_DNA"/>
</dbReference>
<dbReference type="Proteomes" id="UP000650081">
    <property type="component" value="Unassembled WGS sequence"/>
</dbReference>
<feature type="domain" description="Phospholipase D N-terminal" evidence="2">
    <location>
        <begin position="53"/>
        <end position="141"/>
    </location>
</feature>
<dbReference type="CDD" id="cd07389">
    <property type="entry name" value="MPP_PhoD"/>
    <property type="match status" value="1"/>
</dbReference>
<dbReference type="PANTHER" id="PTHR43606">
    <property type="entry name" value="PHOSPHATASE, PUTATIVE (AFU_ORTHOLOGUE AFUA_6G08710)-RELATED"/>
    <property type="match status" value="1"/>
</dbReference>
<dbReference type="Pfam" id="PF16655">
    <property type="entry name" value="PhoD_N"/>
    <property type="match status" value="1"/>
</dbReference>
<dbReference type="Gene3D" id="2.60.40.380">
    <property type="entry name" value="Purple acid phosphatase-like, N-terminal"/>
    <property type="match status" value="1"/>
</dbReference>
<organism evidence="3 4">
    <name type="scientific">Neolewinella lacunae</name>
    <dbReference type="NCBI Taxonomy" id="1517758"/>
    <lineage>
        <taxon>Bacteria</taxon>
        <taxon>Pseudomonadati</taxon>
        <taxon>Bacteroidota</taxon>
        <taxon>Saprospiria</taxon>
        <taxon>Saprospirales</taxon>
        <taxon>Lewinellaceae</taxon>
        <taxon>Neolewinella</taxon>
    </lineage>
</organism>
<dbReference type="InterPro" id="IPR038607">
    <property type="entry name" value="PhoD-like_sf"/>
</dbReference>
<dbReference type="Pfam" id="PF09423">
    <property type="entry name" value="PhoD"/>
    <property type="match status" value="1"/>
</dbReference>
<evidence type="ECO:0000313" key="3">
    <source>
        <dbReference type="EMBL" id="MBC6994438.1"/>
    </source>
</evidence>
<evidence type="ECO:0000259" key="1">
    <source>
        <dbReference type="Pfam" id="PF09423"/>
    </source>
</evidence>
<keyword evidence="4" id="KW-1185">Reference proteome</keyword>
<sequence length="518" mass="58556">MIRWLLFPGLFLFFGGCPFPPDSPPQRMLEAGIAVNLQLGFAAHASPSPFPYGVASGDPLEDAVILWTMLDTLAARQDSTVHWEISQDPAFASLAGSGEVTTSWANHYRVKTDAANLAAGTTYFYRFRHRDQWSETGRTRTALAQDAEEVVRLAVVSCNALEWGYMNAFERIATLDDLAAVVHLGDYIYEYGSGVYGDTTLGRFHEPRHEIVTARDYHERYAQYRRDPQLRAAHRVHPFICVWDDHEVANNSHTTGAENHDAATQGDYLTRMTTAKQIYYDWMPIREQASGAIYRRFDFGQLVTLHMLDERLAGRDAPAESFDPAEVGDTARHMLGETQLEWLCDGLGASQAAWQLIGNQVLFAHLDLSKILPEYALNLDAWDGYAYERQRLLDSIGRYNNPNTIFLTGDTHCSWYLDINDGEGKRLAHELGTPSVSSANYDELIGGWDTLAVASYRLYRDNAHLHYTNIQDHGYLLLQLDAEQARAEFHFSSSIRHVTAHEKATKIFTLPYDHRNAR</sequence>
<dbReference type="Gene3D" id="3.60.21.70">
    <property type="entry name" value="PhoD-like phosphatase"/>
    <property type="match status" value="1"/>
</dbReference>
<protein>
    <submittedName>
        <fullName evidence="3">Alkaline phosphatase D family protein</fullName>
    </submittedName>
</protein>
<dbReference type="RefSeq" id="WP_187466512.1">
    <property type="nucleotide sequence ID" value="NZ_JACSIT010000098.1"/>
</dbReference>
<evidence type="ECO:0000259" key="2">
    <source>
        <dbReference type="Pfam" id="PF16655"/>
    </source>
</evidence>
<evidence type="ECO:0000313" key="4">
    <source>
        <dbReference type="Proteomes" id="UP000650081"/>
    </source>
</evidence>
<dbReference type="InterPro" id="IPR029052">
    <property type="entry name" value="Metallo-depent_PP-like"/>
</dbReference>